<reference evidence="4 5" key="1">
    <citation type="submission" date="2019-06" db="EMBL/GenBank/DDBJ databases">
        <title>Draft genome sequence of Miniimonas arenae KCTC 19750T isolated from sea sand.</title>
        <authorList>
            <person name="Park S.-J."/>
        </authorList>
    </citation>
    <scope>NUCLEOTIDE SEQUENCE [LARGE SCALE GENOMIC DNA]</scope>
    <source>
        <strain evidence="4 5">KCTC 19750</strain>
    </source>
</reference>
<comment type="similarity">
    <text evidence="1">Belongs to the bacterial solute-binding protein 1 family.</text>
</comment>
<dbReference type="OrthoDB" id="9762335at2"/>
<organism evidence="4 5">
    <name type="scientific">Miniimonas arenae</name>
    <dbReference type="NCBI Taxonomy" id="676201"/>
    <lineage>
        <taxon>Bacteria</taxon>
        <taxon>Bacillati</taxon>
        <taxon>Actinomycetota</taxon>
        <taxon>Actinomycetes</taxon>
        <taxon>Micrococcales</taxon>
        <taxon>Beutenbergiaceae</taxon>
        <taxon>Miniimonas</taxon>
    </lineage>
</organism>
<evidence type="ECO:0000313" key="4">
    <source>
        <dbReference type="EMBL" id="TNU73657.1"/>
    </source>
</evidence>
<evidence type="ECO:0000256" key="1">
    <source>
        <dbReference type="ARBA" id="ARBA00008520"/>
    </source>
</evidence>
<dbReference type="Proteomes" id="UP000313849">
    <property type="component" value="Unassembled WGS sequence"/>
</dbReference>
<dbReference type="PANTHER" id="PTHR30061">
    <property type="entry name" value="MALTOSE-BINDING PERIPLASMIC PROTEIN"/>
    <property type="match status" value="1"/>
</dbReference>
<keyword evidence="5" id="KW-1185">Reference proteome</keyword>
<dbReference type="GO" id="GO:1901982">
    <property type="term" value="F:maltose binding"/>
    <property type="evidence" value="ECO:0007669"/>
    <property type="project" value="TreeGrafter"/>
</dbReference>
<evidence type="ECO:0000256" key="3">
    <source>
        <dbReference type="ARBA" id="ARBA00022729"/>
    </source>
</evidence>
<comment type="caution">
    <text evidence="4">The sequence shown here is derived from an EMBL/GenBank/DDBJ whole genome shotgun (WGS) entry which is preliminary data.</text>
</comment>
<gene>
    <name evidence="4" type="ORF">FH969_10205</name>
</gene>
<keyword evidence="2" id="KW-0813">Transport</keyword>
<dbReference type="Gene3D" id="3.40.190.10">
    <property type="entry name" value="Periplasmic binding protein-like II"/>
    <property type="match status" value="1"/>
</dbReference>
<dbReference type="GO" id="GO:0055052">
    <property type="term" value="C:ATP-binding cassette (ABC) transporter complex, substrate-binding subunit-containing"/>
    <property type="evidence" value="ECO:0007669"/>
    <property type="project" value="TreeGrafter"/>
</dbReference>
<accession>A0A5C5BBU1</accession>
<dbReference type="InterPro" id="IPR006059">
    <property type="entry name" value="SBP"/>
</dbReference>
<protein>
    <submittedName>
        <fullName evidence="4">Sugar ABC transporter substrate-binding protein</fullName>
    </submittedName>
</protein>
<sequence length="393" mass="42107">MWTHNAGNDAELAAIQGVVDDYNASQSTYKVEVQAFPQDSYNTSVTSAASSGSLPCILDIDGPNVPNWAWAGYLAPLNGLEDRAADFLPSVQGVWNDELYSLGYYDVALAFLARTSALEAAGVRIPTADDPWTKDEFAAALEAIKASGQFDNVLDMQTGNTGEWWPYAYSPQLQSFGGDLIDRENYESADGVLNGPEAVEWATWFRSLVTDEYMPLKSGQDPAQDFFNGKTALLWTGSWSAAPAAESDIADDVTFLPPVDFGAGAKIGGGSWQWGVSATCSDMDGALDYMTFAMQDEYVASIAEATGTIPATDGAAAMVDGYGEGGKYDIFRVFSKNFAELRPVTPGYPFIATTFTKAAQDILNGADPQATLDQAVKDIDANQKSNDNFAPTS</sequence>
<name>A0A5C5BBU1_9MICO</name>
<dbReference type="GO" id="GO:0042956">
    <property type="term" value="P:maltodextrin transmembrane transport"/>
    <property type="evidence" value="ECO:0007669"/>
    <property type="project" value="TreeGrafter"/>
</dbReference>
<dbReference type="PANTHER" id="PTHR30061:SF50">
    <property type="entry name" value="MALTOSE_MALTODEXTRIN-BINDING PERIPLASMIC PROTEIN"/>
    <property type="match status" value="1"/>
</dbReference>
<dbReference type="AlphaFoldDB" id="A0A5C5BBU1"/>
<evidence type="ECO:0000313" key="5">
    <source>
        <dbReference type="Proteomes" id="UP000313849"/>
    </source>
</evidence>
<dbReference type="EMBL" id="VENP01000037">
    <property type="protein sequence ID" value="TNU73657.1"/>
    <property type="molecule type" value="Genomic_DNA"/>
</dbReference>
<dbReference type="Pfam" id="PF13416">
    <property type="entry name" value="SBP_bac_8"/>
    <property type="match status" value="1"/>
</dbReference>
<evidence type="ECO:0000256" key="2">
    <source>
        <dbReference type="ARBA" id="ARBA00022448"/>
    </source>
</evidence>
<dbReference type="CDD" id="cd13585">
    <property type="entry name" value="PBP2_TMBP_like"/>
    <property type="match status" value="1"/>
</dbReference>
<keyword evidence="3" id="KW-0732">Signal</keyword>
<dbReference type="SUPFAM" id="SSF53850">
    <property type="entry name" value="Periplasmic binding protein-like II"/>
    <property type="match status" value="1"/>
</dbReference>
<dbReference type="GO" id="GO:0015768">
    <property type="term" value="P:maltose transport"/>
    <property type="evidence" value="ECO:0007669"/>
    <property type="project" value="TreeGrafter"/>
</dbReference>
<proteinExistence type="inferred from homology"/>